<dbReference type="RefSeq" id="WP_158400546.1">
    <property type="nucleotide sequence ID" value="NZ_PRLB01000002.1"/>
</dbReference>
<sequence length="205" mass="22424">MKQIKKLASLLLAAVLAMTLLAGCGGRGGNVSTAVTEQSLLKYINEARAEADKGLSPVKNDSKLANAAAKLLDAYAQTEMVKTYYGTGYKLTKDQVKNILNTATGKNQEVVGFSEDPSQYEHCFLVAPSERDYSASGNFYLRRRANKVVNSADYYDYGGTFRDFGDSWAVLASDMKVGIAFREIKGERFALVVYDVTNPEKTTTP</sequence>
<gene>
    <name evidence="2" type="ORF">C4N26_04595</name>
</gene>
<feature type="chain" id="PRO_5038859919" description="DUF5104 domain-containing protein" evidence="1">
    <location>
        <begin position="23"/>
        <end position="205"/>
    </location>
</feature>
<dbReference type="EMBL" id="PRLB01000002">
    <property type="protein sequence ID" value="RAW55240.1"/>
    <property type="molecule type" value="Genomic_DNA"/>
</dbReference>
<keyword evidence="1" id="KW-0732">Signal</keyword>
<proteinExistence type="predicted"/>
<organism evidence="2 3">
    <name type="scientific">Faecalibacterium prausnitzii</name>
    <dbReference type="NCBI Taxonomy" id="853"/>
    <lineage>
        <taxon>Bacteria</taxon>
        <taxon>Bacillati</taxon>
        <taxon>Bacillota</taxon>
        <taxon>Clostridia</taxon>
        <taxon>Eubacteriales</taxon>
        <taxon>Oscillospiraceae</taxon>
        <taxon>Faecalibacterium</taxon>
    </lineage>
</organism>
<protein>
    <recommendedName>
        <fullName evidence="4">DUF5104 domain-containing protein</fullName>
    </recommendedName>
</protein>
<evidence type="ECO:0000313" key="3">
    <source>
        <dbReference type="Proteomes" id="UP000251144"/>
    </source>
</evidence>
<feature type="signal peptide" evidence="1">
    <location>
        <begin position="1"/>
        <end position="22"/>
    </location>
</feature>
<evidence type="ECO:0008006" key="4">
    <source>
        <dbReference type="Google" id="ProtNLM"/>
    </source>
</evidence>
<accession>A0A329U1T2</accession>
<name>A0A329U1T2_9FIRM</name>
<dbReference type="PROSITE" id="PS51257">
    <property type="entry name" value="PROKAR_LIPOPROTEIN"/>
    <property type="match status" value="1"/>
</dbReference>
<dbReference type="AlphaFoldDB" id="A0A329U1T2"/>
<dbReference type="Proteomes" id="UP000251144">
    <property type="component" value="Unassembled WGS sequence"/>
</dbReference>
<reference evidence="2 3" key="1">
    <citation type="submission" date="2018-02" db="EMBL/GenBank/DDBJ databases">
        <title>Complete genome sequencing of Faecalibacterium prausnitzii strains isolated from the human gut.</title>
        <authorList>
            <person name="Fitzgerald B.C."/>
            <person name="Shkoporov A.N."/>
            <person name="Ross P.R."/>
            <person name="Hill C."/>
        </authorList>
    </citation>
    <scope>NUCLEOTIDE SEQUENCE [LARGE SCALE GENOMIC DNA]</scope>
    <source>
        <strain evidence="2 3">APC942/32-1</strain>
    </source>
</reference>
<evidence type="ECO:0000256" key="1">
    <source>
        <dbReference type="SAM" id="SignalP"/>
    </source>
</evidence>
<evidence type="ECO:0000313" key="2">
    <source>
        <dbReference type="EMBL" id="RAW55240.1"/>
    </source>
</evidence>
<comment type="caution">
    <text evidence="2">The sequence shown here is derived from an EMBL/GenBank/DDBJ whole genome shotgun (WGS) entry which is preliminary data.</text>
</comment>